<sequence length="158" mass="17132">MLKSTPEFARGLSSVAAQVQRGWDGERTMSLCRRGAMSVGAIYRDETSSERTGCQESRGPKQVEKPTTGRVGFGRLGDEKPDGTKQKVEPNEATHHRSLDASKRLATPAQIQWGKANIMYRDGNVSAVRSSTERPPSPEAPVSAMTSATKAGSVKRTR</sequence>
<protein>
    <submittedName>
        <fullName evidence="2">Uncharacterized protein</fullName>
    </submittedName>
</protein>
<dbReference type="Proteomes" id="UP001163266">
    <property type="component" value="Chromosome"/>
</dbReference>
<evidence type="ECO:0000256" key="1">
    <source>
        <dbReference type="SAM" id="MobiDB-lite"/>
    </source>
</evidence>
<keyword evidence="3" id="KW-1185">Reference proteome</keyword>
<feature type="region of interest" description="Disordered" evidence="1">
    <location>
        <begin position="124"/>
        <end position="158"/>
    </location>
</feature>
<evidence type="ECO:0000313" key="2">
    <source>
        <dbReference type="EMBL" id="UZD54949.1"/>
    </source>
</evidence>
<organism evidence="2 3">
    <name type="scientific">Caldimonas aquatica</name>
    <dbReference type="NCBI Taxonomy" id="376175"/>
    <lineage>
        <taxon>Bacteria</taxon>
        <taxon>Pseudomonadati</taxon>
        <taxon>Pseudomonadota</taxon>
        <taxon>Betaproteobacteria</taxon>
        <taxon>Burkholderiales</taxon>
        <taxon>Sphaerotilaceae</taxon>
        <taxon>Caldimonas</taxon>
    </lineage>
</organism>
<name>A0ABY6MSF8_9BURK</name>
<gene>
    <name evidence="2" type="ORF">OMP39_14995</name>
</gene>
<dbReference type="EMBL" id="CP110257">
    <property type="protein sequence ID" value="UZD54949.1"/>
    <property type="molecule type" value="Genomic_DNA"/>
</dbReference>
<reference evidence="2" key="1">
    <citation type="submission" date="2022-10" db="EMBL/GenBank/DDBJ databases">
        <title>Complete genome sequence of Schlegelella aquatica LMG 23380.</title>
        <authorList>
            <person name="Musilova J."/>
            <person name="Kourilova X."/>
            <person name="Bezdicek M."/>
            <person name="Hermankova K."/>
            <person name="Obruca S."/>
            <person name="Sedlar K."/>
        </authorList>
    </citation>
    <scope>NUCLEOTIDE SEQUENCE</scope>
    <source>
        <strain evidence="2">LMG 23380</strain>
    </source>
</reference>
<feature type="region of interest" description="Disordered" evidence="1">
    <location>
        <begin position="43"/>
        <end position="106"/>
    </location>
</feature>
<evidence type="ECO:0000313" key="3">
    <source>
        <dbReference type="Proteomes" id="UP001163266"/>
    </source>
</evidence>
<feature type="compositionally biased region" description="Basic and acidic residues" evidence="1">
    <location>
        <begin position="76"/>
        <end position="103"/>
    </location>
</feature>
<proteinExistence type="predicted"/>
<dbReference type="RefSeq" id="WP_264892645.1">
    <property type="nucleotide sequence ID" value="NZ_CP110257.1"/>
</dbReference>
<accession>A0ABY6MSF8</accession>